<dbReference type="EMBL" id="CP138897">
    <property type="protein sequence ID" value="WPK26177.1"/>
    <property type="molecule type" value="Genomic_DNA"/>
</dbReference>
<evidence type="ECO:0008006" key="5">
    <source>
        <dbReference type="Google" id="ProtNLM"/>
    </source>
</evidence>
<organism evidence="3 4">
    <name type="scientific">Australozyma saopauloensis</name>
    <dbReference type="NCBI Taxonomy" id="291208"/>
    <lineage>
        <taxon>Eukaryota</taxon>
        <taxon>Fungi</taxon>
        <taxon>Dikarya</taxon>
        <taxon>Ascomycota</taxon>
        <taxon>Saccharomycotina</taxon>
        <taxon>Pichiomycetes</taxon>
        <taxon>Metschnikowiaceae</taxon>
        <taxon>Australozyma</taxon>
    </lineage>
</organism>
<dbReference type="Gene3D" id="3.90.190.10">
    <property type="entry name" value="Protein tyrosine phosphatase superfamily"/>
    <property type="match status" value="1"/>
</dbReference>
<dbReference type="InterPro" id="IPR000340">
    <property type="entry name" value="Dual-sp_phosphatase_cat-dom"/>
</dbReference>
<sequence length="759" mass="88015">MTEVEIVAMPLDTTSKLLLLTPPHRINSESTLVEKYHLHNQCFSPPPNPYKYRPISKRIGEFNEKLESCLGGDAYLLSSESQLLELLDLYYSNENPLPLCSEMFPYLHGLTSIKQRAYYHPDFDVERDFPILSLPNDELVEKFPQYKDLNLPNDAFHLMTVNTLESPSPSLINSVCMDDLLALRPTSCCMTVSDELEHTLYEPFDSVYRLVLEQRDELNNRNYDQQIKLMAPLSHFLLYNDEGNLGINHDAAKLIASLMGSNKHPIYIVDFELDPRIDVQRYMNKNLLFPFCDPANENENVNHKDRLSLMEQTLMWQLNSINCVFSGLYVGNALNYHQLMISPEISPVEFSVLVCCHDRARFPSRKTLEAALLAMTGQTQSSAPVTLEFPDSIARYGNSISEGELLNFLNFLRFLKVALRCKKNVFVYSYDGFAGSTLLLTSYALYTKFNQLEECLLRMFLNVKPKLCLTKEDFLFLRTIDGYIRWFKRYTTKHKDLLFDTPLETIALESSNQKISTSMDWFQNAADINFPSHINGSHFLGSVEQASSLTILSCLNIKKVISIDERPAWYSNLDCIFQHEATEDTTSAVIKPIFTFNDGKSLIYEVPINSDATRSKIFKENTAFPNLTSFVYIYNIRDDGKDSFTQLLQQCPEEIQQKILVDPRNEERVLYHCRVGVSRSATLIIASLMKYFCINFMEAYLYVRVLRFNMIIQPNLRLFYELFMYDQHLNEQKEDFLQRKQCWWTVCDQIQRLNKPYLK</sequence>
<dbReference type="GO" id="GO:0008138">
    <property type="term" value="F:protein tyrosine/serine/threonine phosphatase activity"/>
    <property type="evidence" value="ECO:0007669"/>
    <property type="project" value="TreeGrafter"/>
</dbReference>
<dbReference type="SUPFAM" id="SSF52799">
    <property type="entry name" value="(Phosphotyrosine protein) phosphatases II"/>
    <property type="match status" value="1"/>
</dbReference>
<dbReference type="PANTHER" id="PTHR47550:SF1">
    <property type="entry name" value="DUAL SPECIFICITY PROTEIN PHOSPHATASE PPS1"/>
    <property type="match status" value="1"/>
</dbReference>
<dbReference type="InterPro" id="IPR020422">
    <property type="entry name" value="TYR_PHOSPHATASE_DUAL_dom"/>
</dbReference>
<dbReference type="Pfam" id="PF00782">
    <property type="entry name" value="DSPc"/>
    <property type="match status" value="1"/>
</dbReference>
<dbReference type="InterPro" id="IPR053239">
    <property type="entry name" value="Dual_spec_PTase"/>
</dbReference>
<dbReference type="InterPro" id="IPR000387">
    <property type="entry name" value="Tyr_Pase_dom"/>
</dbReference>
<dbReference type="AlphaFoldDB" id="A0AAX4HC74"/>
<evidence type="ECO:0000313" key="4">
    <source>
        <dbReference type="Proteomes" id="UP001338582"/>
    </source>
</evidence>
<name>A0AAX4HC74_9ASCO</name>
<evidence type="ECO:0000259" key="1">
    <source>
        <dbReference type="PROSITE" id="PS50054"/>
    </source>
</evidence>
<dbReference type="PANTHER" id="PTHR47550">
    <property type="entry name" value="DUAL SPECIFICITY PROTEIN PHOSPHATASE PPS1"/>
    <property type="match status" value="1"/>
</dbReference>
<protein>
    <recommendedName>
        <fullName evidence="5">Protein-tyrosine-phosphatase</fullName>
    </recommendedName>
</protein>
<dbReference type="KEGG" id="asau:88174588"/>
<dbReference type="InterPro" id="IPR029021">
    <property type="entry name" value="Prot-tyrosine_phosphatase-like"/>
</dbReference>
<dbReference type="Proteomes" id="UP001338582">
    <property type="component" value="Chromosome 4"/>
</dbReference>
<dbReference type="SMART" id="SM00195">
    <property type="entry name" value="DSPc"/>
    <property type="match status" value="1"/>
</dbReference>
<keyword evidence="4" id="KW-1185">Reference proteome</keyword>
<dbReference type="PROSITE" id="PS50054">
    <property type="entry name" value="TYR_PHOSPHATASE_DUAL"/>
    <property type="match status" value="1"/>
</dbReference>
<evidence type="ECO:0000313" key="3">
    <source>
        <dbReference type="EMBL" id="WPK26177.1"/>
    </source>
</evidence>
<dbReference type="GO" id="GO:0033260">
    <property type="term" value="P:nuclear DNA replication"/>
    <property type="evidence" value="ECO:0007669"/>
    <property type="project" value="TreeGrafter"/>
</dbReference>
<reference evidence="3 4" key="1">
    <citation type="submission" date="2023-10" db="EMBL/GenBank/DDBJ databases">
        <title>Draft Genome Sequence of Candida saopaulonensis from a very Premature Infant with Sepsis.</title>
        <authorList>
            <person name="Ning Y."/>
            <person name="Dai R."/>
            <person name="Xiao M."/>
            <person name="Xu Y."/>
            <person name="Yan Q."/>
            <person name="Zhang L."/>
        </authorList>
    </citation>
    <scope>NUCLEOTIDE SEQUENCE [LARGE SCALE GENOMIC DNA]</scope>
    <source>
        <strain evidence="3 4">19XY460</strain>
    </source>
</reference>
<evidence type="ECO:0000259" key="2">
    <source>
        <dbReference type="PROSITE" id="PS50056"/>
    </source>
</evidence>
<dbReference type="GeneID" id="88174588"/>
<feature type="domain" description="Tyrosine specific protein phosphatases" evidence="2">
    <location>
        <begin position="642"/>
        <end position="718"/>
    </location>
</feature>
<dbReference type="GO" id="GO:0005634">
    <property type="term" value="C:nucleus"/>
    <property type="evidence" value="ECO:0007669"/>
    <property type="project" value="GOC"/>
</dbReference>
<dbReference type="RefSeq" id="XP_062878558.1">
    <property type="nucleotide sequence ID" value="XM_063022488.1"/>
</dbReference>
<proteinExistence type="predicted"/>
<gene>
    <name evidence="3" type="ORF">PUMCH_003525</name>
</gene>
<feature type="domain" description="Tyrosine-protein phosphatase" evidence="1">
    <location>
        <begin position="530"/>
        <end position="731"/>
    </location>
</feature>
<accession>A0AAX4HC74</accession>
<dbReference type="PROSITE" id="PS50056">
    <property type="entry name" value="TYR_PHOSPHATASE_2"/>
    <property type="match status" value="1"/>
</dbReference>